<dbReference type="Proteomes" id="UP000595254">
    <property type="component" value="Chromosome"/>
</dbReference>
<proteinExistence type="predicted"/>
<organism evidence="1 2">
    <name type="scientific">Peribacillus psychrosaccharolyticus</name>
    <name type="common">Bacillus psychrosaccharolyticus</name>
    <dbReference type="NCBI Taxonomy" id="1407"/>
    <lineage>
        <taxon>Bacteria</taxon>
        <taxon>Bacillati</taxon>
        <taxon>Bacillota</taxon>
        <taxon>Bacilli</taxon>
        <taxon>Bacillales</taxon>
        <taxon>Bacillaceae</taxon>
        <taxon>Peribacillus</taxon>
    </lineage>
</organism>
<name>A0A974NKZ6_PERPY</name>
<dbReference type="EMBL" id="CP068053">
    <property type="protein sequence ID" value="QQS99670.1"/>
    <property type="molecule type" value="Genomic_DNA"/>
</dbReference>
<dbReference type="RefSeq" id="WP_040376228.1">
    <property type="nucleotide sequence ID" value="NZ_CP068053.1"/>
</dbReference>
<evidence type="ECO:0000313" key="2">
    <source>
        <dbReference type="Proteomes" id="UP000595254"/>
    </source>
</evidence>
<protein>
    <submittedName>
        <fullName evidence="1">Uncharacterized protein</fullName>
    </submittedName>
</protein>
<keyword evidence="2" id="KW-1185">Reference proteome</keyword>
<reference evidence="1 2" key="1">
    <citation type="submission" date="2021-01" db="EMBL/GenBank/DDBJ databases">
        <title>FDA dAtabase for Regulatory Grade micrObial Sequences (FDA-ARGOS): Supporting development and validation of Infectious Disease Dx tests.</title>
        <authorList>
            <person name="Nelson B."/>
            <person name="Plummer A."/>
            <person name="Tallon L."/>
            <person name="Sadzewicz L."/>
            <person name="Zhao X."/>
            <person name="Boylan J."/>
            <person name="Ott S."/>
            <person name="Bowen H."/>
            <person name="Vavikolanu K."/>
            <person name="Mehta A."/>
            <person name="Aluvathingal J."/>
            <person name="Nadendla S."/>
            <person name="Myers T."/>
            <person name="Yan Y."/>
            <person name="Sichtig H."/>
        </authorList>
    </citation>
    <scope>NUCLEOTIDE SEQUENCE [LARGE SCALE GENOMIC DNA]</scope>
    <source>
        <strain evidence="1 2">FDAARGOS_1161</strain>
    </source>
</reference>
<gene>
    <name evidence="1" type="ORF">I6J18_19085</name>
</gene>
<dbReference type="AlphaFoldDB" id="A0A974NKZ6"/>
<evidence type="ECO:0000313" key="1">
    <source>
        <dbReference type="EMBL" id="QQS99670.1"/>
    </source>
</evidence>
<dbReference type="KEGG" id="ppsr:I6J18_19085"/>
<sequence length="540" mass="59632">MLKSQKGSTLIAVMLVFLVLTTLLLVLLAANIGGAKRTEMRETDITENLDALAAIKEGVAVTQAFITNNSPTLLTSNTTYDSKLKLFMDEENAKNSGYKLKDVTIDHTTLTDGFTRVLNVTSPPYSQLVYVTATPSFLKYALGSRSNLTMNGSPSIQGDIYSRFSLNISNEALYLNNSVLQSKSTYLPVSKHSPEVTSELFIEEGDLQLCTSGNCYSKTANAFEKTAAWRTLSREKLPIDIHTAFSDKYAPRYAQLDAPFADIDIPGTFLEKVRDVGIMLKDFPTAFYDTEEKRNAAKVAHIRDELAKEAPTYTDSKKLENPPASPYILYRGDPNINVSSLTVPEGKWLIIDGDANFEDNGQKALDIKGNILITGNLKLTGNLSFDSVIYVLGQTTIKNADIHCYQNSCTTETIDEDIWKNPAFILMTQGNLDINLVNKFNESTSGINGYLYTASVADVYGVGSLLNVTGGLFSKDNLTINSFRGNAADGTPELKFTEKADIEFSRFKIVNNKRLFFEQEDALPKVKQLSAVPDRLEKDN</sequence>
<accession>A0A974NKZ6</accession>